<protein>
    <submittedName>
        <fullName evidence="1">Uncharacterized protein</fullName>
    </submittedName>
</protein>
<gene>
    <name evidence="1" type="ORF">A2837_02450</name>
</gene>
<organism evidence="1 2">
    <name type="scientific">Candidatus Kaiserbacteria bacterium RIFCSPHIGHO2_01_FULL_46_22</name>
    <dbReference type="NCBI Taxonomy" id="1798475"/>
    <lineage>
        <taxon>Bacteria</taxon>
        <taxon>Candidatus Kaiseribacteriota</taxon>
    </lineage>
</organism>
<dbReference type="AlphaFoldDB" id="A0A1F6BWM3"/>
<dbReference type="EMBL" id="MFKO01000008">
    <property type="protein sequence ID" value="OGG41355.1"/>
    <property type="molecule type" value="Genomic_DNA"/>
</dbReference>
<sequence>MGTTSNWRNEMPNKDGKLVVFGDEFDPAVIENHPLASKNRVRLAKNQIDAIMADLNPDQIAELRQELRDKELNDWLEVIITVH</sequence>
<reference evidence="1 2" key="1">
    <citation type="journal article" date="2016" name="Nat. Commun.">
        <title>Thousands of microbial genomes shed light on interconnected biogeochemical processes in an aquifer system.</title>
        <authorList>
            <person name="Anantharaman K."/>
            <person name="Brown C.T."/>
            <person name="Hug L.A."/>
            <person name="Sharon I."/>
            <person name="Castelle C.J."/>
            <person name="Probst A.J."/>
            <person name="Thomas B.C."/>
            <person name="Singh A."/>
            <person name="Wilkins M.J."/>
            <person name="Karaoz U."/>
            <person name="Brodie E.L."/>
            <person name="Williams K.H."/>
            <person name="Hubbard S.S."/>
            <person name="Banfield J.F."/>
        </authorList>
    </citation>
    <scope>NUCLEOTIDE SEQUENCE [LARGE SCALE GENOMIC DNA]</scope>
</reference>
<name>A0A1F6BWM3_9BACT</name>
<accession>A0A1F6BWM3</accession>
<dbReference type="Proteomes" id="UP000176322">
    <property type="component" value="Unassembled WGS sequence"/>
</dbReference>
<dbReference type="STRING" id="1798475.A2837_02450"/>
<comment type="caution">
    <text evidence="1">The sequence shown here is derived from an EMBL/GenBank/DDBJ whole genome shotgun (WGS) entry which is preliminary data.</text>
</comment>
<evidence type="ECO:0000313" key="1">
    <source>
        <dbReference type="EMBL" id="OGG41355.1"/>
    </source>
</evidence>
<evidence type="ECO:0000313" key="2">
    <source>
        <dbReference type="Proteomes" id="UP000176322"/>
    </source>
</evidence>
<proteinExistence type="predicted"/>